<dbReference type="Proteomes" id="UP000191672">
    <property type="component" value="Unassembled WGS sequence"/>
</dbReference>
<dbReference type="Gene3D" id="3.50.50.60">
    <property type="entry name" value="FAD/NAD(P)-binding domain"/>
    <property type="match status" value="1"/>
</dbReference>
<keyword evidence="2" id="KW-0274">FAD</keyword>
<name>A0A1V6QL18_9EURO</name>
<dbReference type="GO" id="GO:0016491">
    <property type="term" value="F:oxidoreductase activity"/>
    <property type="evidence" value="ECO:0007669"/>
    <property type="project" value="UniProtKB-KW"/>
</dbReference>
<evidence type="ECO:0000259" key="4">
    <source>
        <dbReference type="Pfam" id="PF01494"/>
    </source>
</evidence>
<dbReference type="InterPro" id="IPR002938">
    <property type="entry name" value="FAD-bd"/>
</dbReference>
<evidence type="ECO:0000256" key="1">
    <source>
        <dbReference type="ARBA" id="ARBA00022630"/>
    </source>
</evidence>
<keyword evidence="3" id="KW-0560">Oxidoreductase</keyword>
<dbReference type="InterPro" id="IPR051704">
    <property type="entry name" value="FAD_aromatic-hydroxylase"/>
</dbReference>
<dbReference type="AlphaFoldDB" id="A0A1V6QL18"/>
<evidence type="ECO:0000313" key="5">
    <source>
        <dbReference type="EMBL" id="OQD89895.1"/>
    </source>
</evidence>
<organism evidence="5 6">
    <name type="scientific">Penicillium antarcticum</name>
    <dbReference type="NCBI Taxonomy" id="416450"/>
    <lineage>
        <taxon>Eukaryota</taxon>
        <taxon>Fungi</taxon>
        <taxon>Dikarya</taxon>
        <taxon>Ascomycota</taxon>
        <taxon>Pezizomycotina</taxon>
        <taxon>Eurotiomycetes</taxon>
        <taxon>Eurotiomycetidae</taxon>
        <taxon>Eurotiales</taxon>
        <taxon>Aspergillaceae</taxon>
        <taxon>Penicillium</taxon>
    </lineage>
</organism>
<keyword evidence="1" id="KW-0285">Flavoprotein</keyword>
<sequence>MAPLKILIVGGGVGGPALAFWLSRIGHQVIVVERFPALRASGAQIDLRGQGIEAVKRMGLIEAIRSKLVDEDGMAFVDRDGKARGTILANKSGQGAQSLTSEYEIMRGDLVRIFYEATKDKVQYVFSKTVDRFTQDDEKVTAQFSDGTTDTFDILVGADGQGSRIRKDILPPDAPDPYHPLGVHMAYWFIPREKADTSLCNAYLSPGGRMILRRAHSATEANVCFFLRSDSDELRSIPRSSVEQQKEIWTRKFRDAGWQTDRFLAGMKTTENWFCLDLVQIKTDTWHSGRVVLLGDAAHCPSPLTGMGTTSSVIGAYVLAGEIARNADNLPLAFKNYDEKLRPLVKEAQDVNMSLLRYAVPDSQWAISLIHFVIGIACFLRIPDLVSRFSSDRDGGWKLPDYVELEPSDEATTI</sequence>
<keyword evidence="6" id="KW-1185">Reference proteome</keyword>
<dbReference type="PANTHER" id="PTHR46865">
    <property type="entry name" value="OXIDOREDUCTASE-RELATED"/>
    <property type="match status" value="1"/>
</dbReference>
<reference evidence="6" key="1">
    <citation type="journal article" date="2017" name="Nat. Microbiol.">
        <title>Global analysis of biosynthetic gene clusters reveals vast potential of secondary metabolite production in Penicillium species.</title>
        <authorList>
            <person name="Nielsen J.C."/>
            <person name="Grijseels S."/>
            <person name="Prigent S."/>
            <person name="Ji B."/>
            <person name="Dainat J."/>
            <person name="Nielsen K.F."/>
            <person name="Frisvad J.C."/>
            <person name="Workman M."/>
            <person name="Nielsen J."/>
        </authorList>
    </citation>
    <scope>NUCLEOTIDE SEQUENCE [LARGE SCALE GENOMIC DNA]</scope>
    <source>
        <strain evidence="6">IBT 31811</strain>
    </source>
</reference>
<dbReference type="PANTHER" id="PTHR46865:SF2">
    <property type="entry name" value="MONOOXYGENASE"/>
    <property type="match status" value="1"/>
</dbReference>
<accession>A0A1V6QL18</accession>
<evidence type="ECO:0000256" key="2">
    <source>
        <dbReference type="ARBA" id="ARBA00022827"/>
    </source>
</evidence>
<dbReference type="GO" id="GO:0071949">
    <property type="term" value="F:FAD binding"/>
    <property type="evidence" value="ECO:0007669"/>
    <property type="project" value="InterPro"/>
</dbReference>
<dbReference type="STRING" id="416450.A0A1V6QL18"/>
<evidence type="ECO:0000256" key="3">
    <source>
        <dbReference type="ARBA" id="ARBA00023002"/>
    </source>
</evidence>
<dbReference type="PRINTS" id="PR00420">
    <property type="entry name" value="RNGMNOXGNASE"/>
</dbReference>
<dbReference type="SUPFAM" id="SSF51905">
    <property type="entry name" value="FAD/NAD(P)-binding domain"/>
    <property type="match status" value="1"/>
</dbReference>
<dbReference type="Pfam" id="PF01494">
    <property type="entry name" value="FAD_binding_3"/>
    <property type="match status" value="1"/>
</dbReference>
<dbReference type="InterPro" id="IPR036188">
    <property type="entry name" value="FAD/NAD-bd_sf"/>
</dbReference>
<dbReference type="EMBL" id="MDYN01000002">
    <property type="protein sequence ID" value="OQD89895.1"/>
    <property type="molecule type" value="Genomic_DNA"/>
</dbReference>
<comment type="caution">
    <text evidence="5">The sequence shown here is derived from an EMBL/GenBank/DDBJ whole genome shotgun (WGS) entry which is preliminary data.</text>
</comment>
<gene>
    <name evidence="5" type="ORF">PENANT_c002G00733</name>
</gene>
<proteinExistence type="predicted"/>
<evidence type="ECO:0000313" key="6">
    <source>
        <dbReference type="Proteomes" id="UP000191672"/>
    </source>
</evidence>
<feature type="domain" description="FAD-binding" evidence="4">
    <location>
        <begin position="5"/>
        <end position="325"/>
    </location>
</feature>
<protein>
    <recommendedName>
        <fullName evidence="4">FAD-binding domain-containing protein</fullName>
    </recommendedName>
</protein>